<feature type="compositionally biased region" description="Low complexity" evidence="1">
    <location>
        <begin position="368"/>
        <end position="377"/>
    </location>
</feature>
<dbReference type="AlphaFoldDB" id="K0TAJ1"/>
<organism evidence="2 3">
    <name type="scientific">Thalassiosira oceanica</name>
    <name type="common">Marine diatom</name>
    <dbReference type="NCBI Taxonomy" id="159749"/>
    <lineage>
        <taxon>Eukaryota</taxon>
        <taxon>Sar</taxon>
        <taxon>Stramenopiles</taxon>
        <taxon>Ochrophyta</taxon>
        <taxon>Bacillariophyta</taxon>
        <taxon>Coscinodiscophyceae</taxon>
        <taxon>Thalassiosirophycidae</taxon>
        <taxon>Thalassiosirales</taxon>
        <taxon>Thalassiosiraceae</taxon>
        <taxon>Thalassiosira</taxon>
    </lineage>
</organism>
<dbReference type="Proteomes" id="UP000266841">
    <property type="component" value="Unassembled WGS sequence"/>
</dbReference>
<accession>K0TAJ1</accession>
<proteinExistence type="predicted"/>
<sequence>MCKLRLGETSHTVAEQLSVLTADELRAAADRRTNNSDGTTPADTILKKMVTSCKPMGHSPQAAQAARCNFLAMSDYLGIGSLFVTLSPCDLKSFHVIDACVKFGCQVLAPSARRLGDDKALLANDEVFCYFRGLLGKDCVRVVRMQGQMKQLFQSCGNNPVIDALQEAHNDERNACVDNADKSPESVQEESDIVDGDQESEVTSTFCDGDYGDNCYGDSHNDRNEGDDITPEANDKDQEDVLNNQHLQGLDTKYGVDNYGDESLGIDEEADEDGRQSNAVTVPISLTLCLAMYMRVANPSFRRGDFILRARKSKHGAKLAAKNFGQKVVAELTAPCLPPKIQHEKIKINARSSDLNPSQDPGDPPPLAGLALARALAQNPTKADRT</sequence>
<feature type="region of interest" description="Disordered" evidence="1">
    <location>
        <begin position="348"/>
        <end position="386"/>
    </location>
</feature>
<comment type="caution">
    <text evidence="2">The sequence shown here is derived from an EMBL/GenBank/DDBJ whole genome shotgun (WGS) entry which is preliminary data.</text>
</comment>
<name>K0TAJ1_THAOC</name>
<feature type="region of interest" description="Disordered" evidence="1">
    <location>
        <begin position="217"/>
        <end position="236"/>
    </location>
</feature>
<dbReference type="OrthoDB" id="100208at2759"/>
<feature type="region of interest" description="Disordered" evidence="1">
    <location>
        <begin position="178"/>
        <end position="199"/>
    </location>
</feature>
<reference evidence="2 3" key="1">
    <citation type="journal article" date="2012" name="Genome Biol.">
        <title>Genome and low-iron response of an oceanic diatom adapted to chronic iron limitation.</title>
        <authorList>
            <person name="Lommer M."/>
            <person name="Specht M."/>
            <person name="Roy A.S."/>
            <person name="Kraemer L."/>
            <person name="Andreson R."/>
            <person name="Gutowska M.A."/>
            <person name="Wolf J."/>
            <person name="Bergner S.V."/>
            <person name="Schilhabel M.B."/>
            <person name="Klostermeier U.C."/>
            <person name="Beiko R.G."/>
            <person name="Rosenstiel P."/>
            <person name="Hippler M."/>
            <person name="Laroche J."/>
        </authorList>
    </citation>
    <scope>NUCLEOTIDE SEQUENCE [LARGE SCALE GENOMIC DNA]</scope>
    <source>
        <strain evidence="2 3">CCMP1005</strain>
    </source>
</reference>
<evidence type="ECO:0000256" key="1">
    <source>
        <dbReference type="SAM" id="MobiDB-lite"/>
    </source>
</evidence>
<feature type="compositionally biased region" description="Acidic residues" evidence="1">
    <location>
        <begin position="187"/>
        <end position="199"/>
    </location>
</feature>
<dbReference type="EMBL" id="AGNL01002766">
    <property type="protein sequence ID" value="EJK75713.1"/>
    <property type="molecule type" value="Genomic_DNA"/>
</dbReference>
<evidence type="ECO:0000313" key="3">
    <source>
        <dbReference type="Proteomes" id="UP000266841"/>
    </source>
</evidence>
<feature type="compositionally biased region" description="Polar residues" evidence="1">
    <location>
        <begin position="350"/>
        <end position="359"/>
    </location>
</feature>
<protein>
    <submittedName>
        <fullName evidence="2">Uncharacterized protein</fullName>
    </submittedName>
</protein>
<keyword evidence="3" id="KW-1185">Reference proteome</keyword>
<evidence type="ECO:0000313" key="2">
    <source>
        <dbReference type="EMBL" id="EJK75713.1"/>
    </source>
</evidence>
<gene>
    <name evidence="2" type="ORF">THAOC_02556</name>
</gene>